<dbReference type="EMBL" id="HBIV01014992">
    <property type="protein sequence ID" value="CAE0659395.1"/>
    <property type="molecule type" value="Transcribed_RNA"/>
</dbReference>
<feature type="compositionally biased region" description="Basic and acidic residues" evidence="1">
    <location>
        <begin position="124"/>
        <end position="146"/>
    </location>
</feature>
<dbReference type="PROSITE" id="PS51444">
    <property type="entry name" value="FH2"/>
    <property type="match status" value="1"/>
</dbReference>
<feature type="domain" description="FH2" evidence="2">
    <location>
        <begin position="1"/>
        <end position="129"/>
    </location>
</feature>
<dbReference type="InterPro" id="IPR042201">
    <property type="entry name" value="FH2_Formin_sf"/>
</dbReference>
<sequence length="188" mass="21533">MLVLCCALLPCFSPHRFIESEIKQISQSLSVFKVCVTEASKTNRPYPDKAKDFVKYAEERFNKISEDQATCHREFSEACQYFGEKEGAWEEFFETWFEFLSEYQRAEIDVARAIANERRMARRALEEKKRKEEKKQRRRRASEAAIRKTSTRIASSARAGRPGSNSDAPASAASKLASKLELEAFGSL</sequence>
<dbReference type="InterPro" id="IPR015425">
    <property type="entry name" value="FH2_Formin"/>
</dbReference>
<protein>
    <recommendedName>
        <fullName evidence="2">FH2 domain-containing protein</fullName>
    </recommendedName>
</protein>
<dbReference type="AlphaFoldDB" id="A0A7S3YR84"/>
<dbReference type="SUPFAM" id="SSF101447">
    <property type="entry name" value="Formin homology 2 domain (FH2 domain)"/>
    <property type="match status" value="1"/>
</dbReference>
<dbReference type="Gene3D" id="1.20.58.2220">
    <property type="entry name" value="Formin, FH2 domain"/>
    <property type="match status" value="1"/>
</dbReference>
<gene>
    <name evidence="3" type="ORF">LGLO00237_LOCUS10971</name>
</gene>
<feature type="region of interest" description="Disordered" evidence="1">
    <location>
        <begin position="124"/>
        <end position="172"/>
    </location>
</feature>
<reference evidence="3" key="1">
    <citation type="submission" date="2021-01" db="EMBL/GenBank/DDBJ databases">
        <authorList>
            <person name="Corre E."/>
            <person name="Pelletier E."/>
            <person name="Niang G."/>
            <person name="Scheremetjew M."/>
            <person name="Finn R."/>
            <person name="Kale V."/>
            <person name="Holt S."/>
            <person name="Cochrane G."/>
            <person name="Meng A."/>
            <person name="Brown T."/>
            <person name="Cohen L."/>
        </authorList>
    </citation>
    <scope>NUCLEOTIDE SEQUENCE</scope>
    <source>
        <strain evidence="3">CCCM811</strain>
    </source>
</reference>
<proteinExistence type="predicted"/>
<evidence type="ECO:0000256" key="1">
    <source>
        <dbReference type="SAM" id="MobiDB-lite"/>
    </source>
</evidence>
<name>A0A7S3YR84_9EUKA</name>
<evidence type="ECO:0000313" key="3">
    <source>
        <dbReference type="EMBL" id="CAE0659395.1"/>
    </source>
</evidence>
<evidence type="ECO:0000259" key="2">
    <source>
        <dbReference type="PROSITE" id="PS51444"/>
    </source>
</evidence>
<accession>A0A7S3YR84</accession>
<organism evidence="3">
    <name type="scientific">Lotharella globosa</name>
    <dbReference type="NCBI Taxonomy" id="91324"/>
    <lineage>
        <taxon>Eukaryota</taxon>
        <taxon>Sar</taxon>
        <taxon>Rhizaria</taxon>
        <taxon>Cercozoa</taxon>
        <taxon>Chlorarachniophyceae</taxon>
        <taxon>Lotharella</taxon>
    </lineage>
</organism>